<organism evidence="4">
    <name type="scientific">Brachypodium distachyon</name>
    <name type="common">Purple false brome</name>
    <name type="synonym">Trachynia distachya</name>
    <dbReference type="NCBI Taxonomy" id="15368"/>
    <lineage>
        <taxon>Eukaryota</taxon>
        <taxon>Viridiplantae</taxon>
        <taxon>Streptophyta</taxon>
        <taxon>Embryophyta</taxon>
        <taxon>Tracheophyta</taxon>
        <taxon>Spermatophyta</taxon>
        <taxon>Magnoliopsida</taxon>
        <taxon>Liliopsida</taxon>
        <taxon>Poales</taxon>
        <taxon>Poaceae</taxon>
        <taxon>BOP clade</taxon>
        <taxon>Pooideae</taxon>
        <taxon>Stipodae</taxon>
        <taxon>Brachypodieae</taxon>
        <taxon>Brachypodium</taxon>
    </lineage>
</organism>
<comment type="subunit">
    <text evidence="1">Homodimer.</text>
</comment>
<evidence type="ECO:0000313" key="5">
    <source>
        <dbReference type="Proteomes" id="UP000008810"/>
    </source>
</evidence>
<dbReference type="InterPro" id="IPR044662">
    <property type="entry name" value="HS1/DABB1-like"/>
</dbReference>
<proteinExistence type="predicted"/>
<dbReference type="RefSeq" id="XP_003578913.1">
    <property type="nucleotide sequence ID" value="XM_003578865.4"/>
</dbReference>
<dbReference type="Pfam" id="PF07876">
    <property type="entry name" value="Dabb"/>
    <property type="match status" value="1"/>
</dbReference>
<evidence type="ECO:0000256" key="1">
    <source>
        <dbReference type="ARBA" id="ARBA00011738"/>
    </source>
</evidence>
<dbReference type="SMART" id="SM00886">
    <property type="entry name" value="Dabb"/>
    <property type="match status" value="1"/>
</dbReference>
<dbReference type="EnsemblPlants" id="KQJ92277">
    <property type="protein sequence ID" value="KQJ92277"/>
    <property type="gene ID" value="BRADI_4g42625v3"/>
</dbReference>
<sequence>MGEFKHLCLVRFKEGVVVDNIIQELSKLATELDTVKYFGWGKDVLEQEALTQGFTHVFSMSFATAGDLAACMAHEKHAAFAATFMAALDKVVVMDFPFVTVKPAPEPEPAT</sequence>
<dbReference type="PANTHER" id="PTHR33178">
    <property type="match status" value="1"/>
</dbReference>
<evidence type="ECO:0000259" key="2">
    <source>
        <dbReference type="PROSITE" id="PS51502"/>
    </source>
</evidence>
<dbReference type="GeneID" id="100821764"/>
<evidence type="ECO:0000313" key="3">
    <source>
        <dbReference type="EMBL" id="KQJ92277.1"/>
    </source>
</evidence>
<dbReference type="SUPFAM" id="SSF54909">
    <property type="entry name" value="Dimeric alpha+beta barrel"/>
    <property type="match status" value="1"/>
</dbReference>
<dbReference type="HOGENOM" id="CLU_080664_4_1_1"/>
<dbReference type="AlphaFoldDB" id="I1IUD8"/>
<dbReference type="Proteomes" id="UP000008810">
    <property type="component" value="Chromosome 4"/>
</dbReference>
<evidence type="ECO:0000313" key="4">
    <source>
        <dbReference type="EnsemblPlants" id="KQJ92277"/>
    </source>
</evidence>
<reference evidence="3" key="2">
    <citation type="submission" date="2017-06" db="EMBL/GenBank/DDBJ databases">
        <title>WGS assembly of Brachypodium distachyon.</title>
        <authorList>
            <consortium name="The International Brachypodium Initiative"/>
            <person name="Lucas S."/>
            <person name="Harmon-Smith M."/>
            <person name="Lail K."/>
            <person name="Tice H."/>
            <person name="Grimwood J."/>
            <person name="Bruce D."/>
            <person name="Barry K."/>
            <person name="Shu S."/>
            <person name="Lindquist E."/>
            <person name="Wang M."/>
            <person name="Pitluck S."/>
            <person name="Vogel J.P."/>
            <person name="Garvin D.F."/>
            <person name="Mockler T.C."/>
            <person name="Schmutz J."/>
            <person name="Rokhsar D."/>
            <person name="Bevan M.W."/>
        </authorList>
    </citation>
    <scope>NUCLEOTIDE SEQUENCE</scope>
    <source>
        <strain evidence="3">Bd21</strain>
    </source>
</reference>
<dbReference type="EMBL" id="CM000883">
    <property type="protein sequence ID" value="KQJ92277.1"/>
    <property type="molecule type" value="Genomic_DNA"/>
</dbReference>
<dbReference type="PANTHER" id="PTHR33178:SF4">
    <property type="entry name" value="EXPRESSED PROTEIN"/>
    <property type="match status" value="1"/>
</dbReference>
<reference evidence="3 4" key="1">
    <citation type="journal article" date="2010" name="Nature">
        <title>Genome sequencing and analysis of the model grass Brachypodium distachyon.</title>
        <authorList>
            <consortium name="International Brachypodium Initiative"/>
        </authorList>
    </citation>
    <scope>NUCLEOTIDE SEQUENCE [LARGE SCALE GENOMIC DNA]</scope>
    <source>
        <strain evidence="3">Bd21</strain>
        <strain evidence="4">cv. Bd21</strain>
    </source>
</reference>
<dbReference type="KEGG" id="bdi:100821764"/>
<dbReference type="InterPro" id="IPR013097">
    <property type="entry name" value="Dabb"/>
</dbReference>
<dbReference type="InterPro" id="IPR011008">
    <property type="entry name" value="Dimeric_a/b-barrel"/>
</dbReference>
<protein>
    <recommendedName>
        <fullName evidence="2">Stress-response A/B barrel domain-containing protein</fullName>
    </recommendedName>
</protein>
<dbReference type="Gene3D" id="3.30.70.100">
    <property type="match status" value="1"/>
</dbReference>
<dbReference type="PROSITE" id="PS51502">
    <property type="entry name" value="S_R_A_B_BARREL"/>
    <property type="match status" value="1"/>
</dbReference>
<dbReference type="eggNOG" id="ENOG502S4ZC">
    <property type="taxonomic scope" value="Eukaryota"/>
</dbReference>
<feature type="domain" description="Stress-response A/B barrel" evidence="2">
    <location>
        <begin position="4"/>
        <end position="96"/>
    </location>
</feature>
<gene>
    <name evidence="4" type="primary">LOC100821764</name>
    <name evidence="3" type="ORF">BRADI_4g42625v3</name>
</gene>
<name>I1IUD8_BRADI</name>
<accession>I1IUD8</accession>
<dbReference type="OrthoDB" id="1601230at2759"/>
<reference evidence="4" key="3">
    <citation type="submission" date="2018-08" db="UniProtKB">
        <authorList>
            <consortium name="EnsemblPlants"/>
        </authorList>
    </citation>
    <scope>IDENTIFICATION</scope>
    <source>
        <strain evidence="4">cv. Bd21</strain>
    </source>
</reference>
<dbReference type="Gramene" id="KQJ92277">
    <property type="protein sequence ID" value="KQJ92277"/>
    <property type="gene ID" value="BRADI_4g42625v3"/>
</dbReference>
<dbReference type="OMA" id="ANEFKHL"/>
<keyword evidence="5" id="KW-1185">Reference proteome</keyword>